<proteinExistence type="predicted"/>
<gene>
    <name evidence="1" type="ORF">EZS27_022186</name>
</gene>
<name>A0A5J4R7A2_9ZZZZ</name>
<dbReference type="EMBL" id="SNRY01001725">
    <property type="protein sequence ID" value="KAA6328960.1"/>
    <property type="molecule type" value="Genomic_DNA"/>
</dbReference>
<dbReference type="AlphaFoldDB" id="A0A5J4R7A2"/>
<evidence type="ECO:0000313" key="1">
    <source>
        <dbReference type="EMBL" id="KAA6328960.1"/>
    </source>
</evidence>
<sequence>MNRNSIYTLDDSINLLFTLKKTKVHIFYVNKGEDTPLF</sequence>
<organism evidence="1">
    <name type="scientific">termite gut metagenome</name>
    <dbReference type="NCBI Taxonomy" id="433724"/>
    <lineage>
        <taxon>unclassified sequences</taxon>
        <taxon>metagenomes</taxon>
        <taxon>organismal metagenomes</taxon>
    </lineage>
</organism>
<protein>
    <submittedName>
        <fullName evidence="1">Uncharacterized protein</fullName>
    </submittedName>
</protein>
<comment type="caution">
    <text evidence="1">The sequence shown here is derived from an EMBL/GenBank/DDBJ whole genome shotgun (WGS) entry which is preliminary data.</text>
</comment>
<reference evidence="1" key="1">
    <citation type="submission" date="2019-03" db="EMBL/GenBank/DDBJ databases">
        <title>Single cell metagenomics reveals metabolic interactions within the superorganism composed of flagellate Streblomastix strix and complex community of Bacteroidetes bacteria on its surface.</title>
        <authorList>
            <person name="Treitli S.C."/>
            <person name="Kolisko M."/>
            <person name="Husnik F."/>
            <person name="Keeling P."/>
            <person name="Hampl V."/>
        </authorList>
    </citation>
    <scope>NUCLEOTIDE SEQUENCE</scope>
    <source>
        <strain evidence="1">STM</strain>
    </source>
</reference>
<feature type="non-terminal residue" evidence="1">
    <location>
        <position position="38"/>
    </location>
</feature>
<accession>A0A5J4R7A2</accession>